<reference evidence="8 9" key="1">
    <citation type="submission" date="2019-06" db="EMBL/GenBank/DDBJ databases">
        <title>Genome sequence of Rhodobacteraceae bacterium D4M1.</title>
        <authorList>
            <person name="Cao J."/>
        </authorList>
    </citation>
    <scope>NUCLEOTIDE SEQUENCE [LARGE SCALE GENOMIC DNA]</scope>
    <source>
        <strain evidence="8 9">D4M1</strain>
    </source>
</reference>
<comment type="cofactor">
    <cofactor evidence="1">
        <name>Ca(2+)</name>
        <dbReference type="ChEBI" id="CHEBI:29108"/>
    </cofactor>
</comment>
<evidence type="ECO:0000256" key="4">
    <source>
        <dbReference type="ARBA" id="ARBA00022525"/>
    </source>
</evidence>
<proteinExistence type="inferred from homology"/>
<dbReference type="InterPro" id="IPR011042">
    <property type="entry name" value="6-blade_b-propeller_TolB-like"/>
</dbReference>
<dbReference type="Pfam" id="PF07676">
    <property type="entry name" value="PD40"/>
    <property type="match status" value="1"/>
</dbReference>
<dbReference type="AlphaFoldDB" id="A0A5B8FHP7"/>
<dbReference type="SUPFAM" id="SSF51120">
    <property type="entry name" value="beta-Roll"/>
    <property type="match status" value="1"/>
</dbReference>
<dbReference type="OrthoDB" id="7767906at2"/>
<dbReference type="SUPFAM" id="SSF69304">
    <property type="entry name" value="Tricorn protease N-terminal domain"/>
    <property type="match status" value="1"/>
</dbReference>
<name>A0A5B8FHP7_9RHOB</name>
<dbReference type="InterPro" id="IPR018511">
    <property type="entry name" value="Hemolysin-typ_Ca-bd_CS"/>
</dbReference>
<evidence type="ECO:0000313" key="9">
    <source>
        <dbReference type="Proteomes" id="UP000305888"/>
    </source>
</evidence>
<keyword evidence="5" id="KW-0677">Repeat</keyword>
<feature type="compositionally biased region" description="Polar residues" evidence="6">
    <location>
        <begin position="10"/>
        <end position="22"/>
    </location>
</feature>
<dbReference type="InterPro" id="IPR011659">
    <property type="entry name" value="WD40"/>
</dbReference>
<dbReference type="InterPro" id="IPR011049">
    <property type="entry name" value="Serralysin-like_metalloprot_C"/>
</dbReference>
<dbReference type="GO" id="GO:0005509">
    <property type="term" value="F:calcium ion binding"/>
    <property type="evidence" value="ECO:0007669"/>
    <property type="project" value="InterPro"/>
</dbReference>
<evidence type="ECO:0000256" key="1">
    <source>
        <dbReference type="ARBA" id="ARBA00001913"/>
    </source>
</evidence>
<evidence type="ECO:0000256" key="3">
    <source>
        <dbReference type="ARBA" id="ARBA00009820"/>
    </source>
</evidence>
<evidence type="ECO:0000259" key="7">
    <source>
        <dbReference type="Pfam" id="PF08548"/>
    </source>
</evidence>
<gene>
    <name evidence="8" type="ORF">FDP22_11940</name>
</gene>
<dbReference type="Gene3D" id="2.150.10.10">
    <property type="entry name" value="Serralysin-like metalloprotease, C-terminal"/>
    <property type="match status" value="2"/>
</dbReference>
<dbReference type="PRINTS" id="PR00313">
    <property type="entry name" value="CABNDNGRPT"/>
</dbReference>
<dbReference type="PROSITE" id="PS00330">
    <property type="entry name" value="HEMOLYSIN_CALCIUM"/>
    <property type="match status" value="2"/>
</dbReference>
<dbReference type="Pfam" id="PF00353">
    <property type="entry name" value="HemolysinCabind"/>
    <property type="match status" value="1"/>
</dbReference>
<keyword evidence="4" id="KW-0964">Secreted</keyword>
<dbReference type="GO" id="GO:0005615">
    <property type="term" value="C:extracellular space"/>
    <property type="evidence" value="ECO:0007669"/>
    <property type="project" value="InterPro"/>
</dbReference>
<dbReference type="KEGG" id="ppru:FDP22_11940"/>
<dbReference type="Gene3D" id="2.120.10.30">
    <property type="entry name" value="TolB, C-terminal domain"/>
    <property type="match status" value="2"/>
</dbReference>
<keyword evidence="9" id="KW-1185">Reference proteome</keyword>
<dbReference type="Pfam" id="PF08548">
    <property type="entry name" value="Peptidase_M10_C"/>
    <property type="match status" value="1"/>
</dbReference>
<dbReference type="Proteomes" id="UP000305888">
    <property type="component" value="Chromosome"/>
</dbReference>
<evidence type="ECO:0000313" key="8">
    <source>
        <dbReference type="EMBL" id="QDL92427.1"/>
    </source>
</evidence>
<evidence type="ECO:0000256" key="5">
    <source>
        <dbReference type="ARBA" id="ARBA00022737"/>
    </source>
</evidence>
<sequence length="594" mass="60943">MALRRASLDTDGSQAAGTSTRSAVSGDGRFVAFTSYADTLVAGDDEGQLDIFVRDMARGETRRLSELRPGVGGNGASGAVELSDNGRFAVFQSEASNLSARDVNGASDIFLADLARGSLVRLSDTAAGLALNGDSFAPVISGNGRMVVFRTTATDITGREGLTDLVVWDSTTDTLRRLDTVQSLPGHDSSQHYEALSQDGRTLAYTDETFVREDDVFVPILQLRVMNVMTGESRLVTSTAAGGPAGGPSGAAALSADGSTLVFLTSAEDLAVAGGTGVPGDIFVYDVDSGRTVALGLGGPATPAESPSVSGDGRYIAFSGNGLAGDDDLPNDIYVHDRLTGRTAMVDRNAAGVPGNDAAALPRISADGHWITFDSWADNLLLNDTNGRKDVFLAANPLDDSGAPLLGTAGNDSLLGSDGDDMMNGLAGRDLIYGGAGNDQICGQNEADRILGGDGDDLISGGAGADRIYGNDGADRLVGGLGADVLGGGGGADRFIYRDAGESTAADADLVRDFRQGEDLFDLHRVDAVAGGAQDAFTWIGGAAFTGSAGELHAVVSGTELRIEADTDGDGQADFAIRLEDAAGLTLTADDFIF</sequence>
<feature type="domain" description="Peptidase M10 serralysin C-terminal" evidence="7">
    <location>
        <begin position="438"/>
        <end position="593"/>
    </location>
</feature>
<evidence type="ECO:0000256" key="2">
    <source>
        <dbReference type="ARBA" id="ARBA00004613"/>
    </source>
</evidence>
<protein>
    <recommendedName>
        <fullName evidence="7">Peptidase M10 serralysin C-terminal domain-containing protein</fullName>
    </recommendedName>
</protein>
<dbReference type="InterPro" id="IPR001343">
    <property type="entry name" value="Hemolysn_Ca-bd"/>
</dbReference>
<dbReference type="RefSeq" id="WP_138573247.1">
    <property type="nucleotide sequence ID" value="NZ_CP040818.1"/>
</dbReference>
<dbReference type="InterPro" id="IPR013858">
    <property type="entry name" value="Peptidase_M10B_C"/>
</dbReference>
<evidence type="ECO:0000256" key="6">
    <source>
        <dbReference type="SAM" id="MobiDB-lite"/>
    </source>
</evidence>
<accession>A0A5B8FHP7</accession>
<dbReference type="EMBL" id="CP040818">
    <property type="protein sequence ID" value="QDL92427.1"/>
    <property type="molecule type" value="Genomic_DNA"/>
</dbReference>
<comment type="similarity">
    <text evidence="3">Belongs to the TolB family.</text>
</comment>
<dbReference type="PANTHER" id="PTHR36842">
    <property type="entry name" value="PROTEIN TOLB HOMOLOG"/>
    <property type="match status" value="1"/>
</dbReference>
<comment type="subcellular location">
    <subcellularLocation>
        <location evidence="2">Secreted</location>
    </subcellularLocation>
</comment>
<organism evidence="8 9">
    <name type="scientific">Paroceanicella profunda</name>
    <dbReference type="NCBI Taxonomy" id="2579971"/>
    <lineage>
        <taxon>Bacteria</taxon>
        <taxon>Pseudomonadati</taxon>
        <taxon>Pseudomonadota</taxon>
        <taxon>Alphaproteobacteria</taxon>
        <taxon>Rhodobacterales</taxon>
        <taxon>Paracoccaceae</taxon>
        <taxon>Paroceanicella</taxon>
    </lineage>
</organism>
<feature type="region of interest" description="Disordered" evidence="6">
    <location>
        <begin position="1"/>
        <end position="22"/>
    </location>
</feature>
<dbReference type="SUPFAM" id="SSF82171">
    <property type="entry name" value="DPP6 N-terminal domain-like"/>
    <property type="match status" value="1"/>
</dbReference>